<dbReference type="SMART" id="SM00474">
    <property type="entry name" value="35EXOc"/>
    <property type="match status" value="1"/>
</dbReference>
<dbReference type="EMBL" id="JAGINP010000004">
    <property type="protein sequence ID" value="MBP2291847.1"/>
    <property type="molecule type" value="Genomic_DNA"/>
</dbReference>
<feature type="domain" description="3'-5' exonuclease" evidence="1">
    <location>
        <begin position="1"/>
        <end position="179"/>
    </location>
</feature>
<reference evidence="2 3" key="1">
    <citation type="submission" date="2021-03" db="EMBL/GenBank/DDBJ databases">
        <title>Genomic Encyclopedia of Type Strains, Phase III (KMG-III): the genomes of soil and plant-associated and newly described type strains.</title>
        <authorList>
            <person name="Whitman W."/>
        </authorList>
    </citation>
    <scope>NUCLEOTIDE SEQUENCE [LARGE SCALE GENOMIC DNA]</scope>
    <source>
        <strain evidence="2 3">IMMIB AFH-6</strain>
    </source>
</reference>
<dbReference type="Pfam" id="PF01612">
    <property type="entry name" value="DNA_pol_A_exo1"/>
    <property type="match status" value="1"/>
</dbReference>
<dbReference type="GO" id="GO:0033890">
    <property type="term" value="F:ribonuclease D activity"/>
    <property type="evidence" value="ECO:0007669"/>
    <property type="project" value="UniProtKB-EC"/>
</dbReference>
<dbReference type="EC" id="3.1.13.5" evidence="2"/>
<evidence type="ECO:0000313" key="3">
    <source>
        <dbReference type="Proteomes" id="UP000781958"/>
    </source>
</evidence>
<comment type="caution">
    <text evidence="2">The sequence shown here is derived from an EMBL/GenBank/DDBJ whole genome shotgun (WGS) entry which is preliminary data.</text>
</comment>
<accession>A0ABS4SIS4</accession>
<proteinExistence type="predicted"/>
<keyword evidence="2" id="KW-0378">Hydrolase</keyword>
<protein>
    <submittedName>
        <fullName evidence="2">Ribonuclease D</fullName>
        <ecNumber evidence="2">3.1.13.5</ecNumber>
    </submittedName>
</protein>
<evidence type="ECO:0000259" key="1">
    <source>
        <dbReference type="SMART" id="SM00474"/>
    </source>
</evidence>
<dbReference type="RefSeq" id="WP_209765463.1">
    <property type="nucleotide sequence ID" value="NZ_JAGINP010000004.1"/>
</dbReference>
<keyword evidence="3" id="KW-1185">Reference proteome</keyword>
<sequence length="213" mass="23815">MPIDLHDGDLPDGLDLKAMARDGAVAIDTETMGLNPHRDRLCLVQLSPGDGTVHLVQFRQDQFQRGRYDAPNLKRLLTDPEVTKLFHFARFDVAIMQAYLGVVCQPVYCTKVASKLVRTFTDKHGLKDLVKDLLGVELSKQQQSSDWGADELTPEQMKYAASDVLHLHDLKDKLDVMLAREGRTHLAKACFDFLPARGALDLGGWDQPDILAH</sequence>
<dbReference type="PANTHER" id="PTHR47649">
    <property type="entry name" value="RIBONUCLEASE D"/>
    <property type="match status" value="1"/>
</dbReference>
<evidence type="ECO:0000313" key="2">
    <source>
        <dbReference type="EMBL" id="MBP2291847.1"/>
    </source>
</evidence>
<dbReference type="InterPro" id="IPR051086">
    <property type="entry name" value="RNase_D-like"/>
</dbReference>
<dbReference type="CDD" id="cd06142">
    <property type="entry name" value="RNaseD_exo"/>
    <property type="match status" value="1"/>
</dbReference>
<dbReference type="Gene3D" id="3.30.420.10">
    <property type="entry name" value="Ribonuclease H-like superfamily/Ribonuclease H"/>
    <property type="match status" value="1"/>
</dbReference>
<dbReference type="InterPro" id="IPR036397">
    <property type="entry name" value="RNaseH_sf"/>
</dbReference>
<dbReference type="InterPro" id="IPR002562">
    <property type="entry name" value="3'-5'_exonuclease_dom"/>
</dbReference>
<organism evidence="2 3">
    <name type="scientific">Azospirillum rugosum</name>
    <dbReference type="NCBI Taxonomy" id="416170"/>
    <lineage>
        <taxon>Bacteria</taxon>
        <taxon>Pseudomonadati</taxon>
        <taxon>Pseudomonadota</taxon>
        <taxon>Alphaproteobacteria</taxon>
        <taxon>Rhodospirillales</taxon>
        <taxon>Azospirillaceae</taxon>
        <taxon>Azospirillum</taxon>
    </lineage>
</organism>
<dbReference type="SUPFAM" id="SSF53098">
    <property type="entry name" value="Ribonuclease H-like"/>
    <property type="match status" value="1"/>
</dbReference>
<name>A0ABS4SIS4_9PROT</name>
<dbReference type="PANTHER" id="PTHR47649:SF1">
    <property type="entry name" value="RIBONUCLEASE D"/>
    <property type="match status" value="1"/>
</dbReference>
<dbReference type="InterPro" id="IPR012337">
    <property type="entry name" value="RNaseH-like_sf"/>
</dbReference>
<gene>
    <name evidence="2" type="ORF">J2851_001596</name>
</gene>
<dbReference type="Proteomes" id="UP000781958">
    <property type="component" value="Unassembled WGS sequence"/>
</dbReference>